<dbReference type="InterPro" id="IPR032466">
    <property type="entry name" value="Metal_Hydrolase"/>
</dbReference>
<feature type="compositionally biased region" description="Basic and acidic residues" evidence="2">
    <location>
        <begin position="287"/>
        <end position="298"/>
    </location>
</feature>
<comment type="caution">
    <text evidence="4">The sequence shown here is derived from an EMBL/GenBank/DDBJ whole genome shotgun (WGS) entry which is preliminary data.</text>
</comment>
<dbReference type="PANTHER" id="PTHR43569:SF2">
    <property type="entry name" value="AMIDOHYDROLASE-RELATED DOMAIN-CONTAINING PROTEIN"/>
    <property type="match status" value="1"/>
</dbReference>
<dbReference type="EMBL" id="JBHSCN010000023">
    <property type="protein sequence ID" value="MFC4245397.1"/>
    <property type="molecule type" value="Genomic_DNA"/>
</dbReference>
<feature type="domain" description="Amidohydrolase-related" evidence="3">
    <location>
        <begin position="4"/>
        <end position="278"/>
    </location>
</feature>
<dbReference type="Pfam" id="PF04909">
    <property type="entry name" value="Amidohydro_2"/>
    <property type="match status" value="1"/>
</dbReference>
<dbReference type="Proteomes" id="UP001595900">
    <property type="component" value="Unassembled WGS sequence"/>
</dbReference>
<proteinExistence type="inferred from homology"/>
<dbReference type="SUPFAM" id="SSF51556">
    <property type="entry name" value="Metallo-dependent hydrolases"/>
    <property type="match status" value="1"/>
</dbReference>
<dbReference type="Gene3D" id="3.20.20.140">
    <property type="entry name" value="Metal-dependent hydrolases"/>
    <property type="match status" value="1"/>
</dbReference>
<evidence type="ECO:0000256" key="2">
    <source>
        <dbReference type="SAM" id="MobiDB-lite"/>
    </source>
</evidence>
<sequence length="298" mass="32977">MTVIDAHHHFWKTAAQAQPWRTHAHTALERDFEPADLDPELDNAGIDATVVMQSVDEPAENVRLASYARHDRVAGVVAWLPIRDTRAALAELDRLMIDKLVGVRCLIADDPLDWITQPNAVTLFREVADRGLSWDVVPITAAQTRHVIALAEEVPELRIIIDHLGRPPIDTLGWDPWAANIAELAQNPDVAVKVSVGIDALTAWGAWKYSELEKYVDHVAALFGAQRLMLASNWPVVLLRADYATAWADLSALVAHAFPDHEDQGRISGGTATTWYRLSPPHVPSGNDEKSKKEESGR</sequence>
<organism evidence="4 5">
    <name type="scientific">Gryllotalpicola reticulitermitis</name>
    <dbReference type="NCBI Taxonomy" id="1184153"/>
    <lineage>
        <taxon>Bacteria</taxon>
        <taxon>Bacillati</taxon>
        <taxon>Actinomycetota</taxon>
        <taxon>Actinomycetes</taxon>
        <taxon>Micrococcales</taxon>
        <taxon>Microbacteriaceae</taxon>
        <taxon>Gryllotalpicola</taxon>
    </lineage>
</organism>
<dbReference type="InterPro" id="IPR052350">
    <property type="entry name" value="Metallo-dep_Lactonases"/>
</dbReference>
<name>A0ABV8QD55_9MICO</name>
<feature type="region of interest" description="Disordered" evidence="2">
    <location>
        <begin position="269"/>
        <end position="298"/>
    </location>
</feature>
<gene>
    <name evidence="4" type="ORF">ACFOYW_18690</name>
</gene>
<accession>A0ABV8QD55</accession>
<dbReference type="RefSeq" id="WP_390232617.1">
    <property type="nucleotide sequence ID" value="NZ_JBHSCN010000023.1"/>
</dbReference>
<evidence type="ECO:0000313" key="4">
    <source>
        <dbReference type="EMBL" id="MFC4245397.1"/>
    </source>
</evidence>
<evidence type="ECO:0000313" key="5">
    <source>
        <dbReference type="Proteomes" id="UP001595900"/>
    </source>
</evidence>
<reference evidence="5" key="1">
    <citation type="journal article" date="2019" name="Int. J. Syst. Evol. Microbiol.">
        <title>The Global Catalogue of Microorganisms (GCM) 10K type strain sequencing project: providing services to taxonomists for standard genome sequencing and annotation.</title>
        <authorList>
            <consortium name="The Broad Institute Genomics Platform"/>
            <consortium name="The Broad Institute Genome Sequencing Center for Infectious Disease"/>
            <person name="Wu L."/>
            <person name="Ma J."/>
        </authorList>
    </citation>
    <scope>NUCLEOTIDE SEQUENCE [LARGE SCALE GENOMIC DNA]</scope>
    <source>
        <strain evidence="5">CGMCC 1.10363</strain>
    </source>
</reference>
<dbReference type="PANTHER" id="PTHR43569">
    <property type="entry name" value="AMIDOHYDROLASE"/>
    <property type="match status" value="1"/>
</dbReference>
<evidence type="ECO:0000259" key="3">
    <source>
        <dbReference type="Pfam" id="PF04909"/>
    </source>
</evidence>
<dbReference type="InterPro" id="IPR006680">
    <property type="entry name" value="Amidohydro-rel"/>
</dbReference>
<evidence type="ECO:0000256" key="1">
    <source>
        <dbReference type="ARBA" id="ARBA00038310"/>
    </source>
</evidence>
<comment type="similarity">
    <text evidence="1">Belongs to the metallo-dependent hydrolases superfamily.</text>
</comment>
<protein>
    <submittedName>
        <fullName evidence="4">Amidohydrolase family protein</fullName>
    </submittedName>
</protein>
<keyword evidence="5" id="KW-1185">Reference proteome</keyword>